<comment type="similarity">
    <text evidence="1 3">Belongs to the TPP enzyme family.</text>
</comment>
<organism evidence="7">
    <name type="scientific">marine metagenome</name>
    <dbReference type="NCBI Taxonomy" id="408172"/>
    <lineage>
        <taxon>unclassified sequences</taxon>
        <taxon>metagenomes</taxon>
        <taxon>ecological metagenomes</taxon>
    </lineage>
</organism>
<dbReference type="GO" id="GO:0003984">
    <property type="term" value="F:acetolactate synthase activity"/>
    <property type="evidence" value="ECO:0007669"/>
    <property type="project" value="TreeGrafter"/>
</dbReference>
<dbReference type="Gene3D" id="3.40.50.1220">
    <property type="entry name" value="TPP-binding domain"/>
    <property type="match status" value="1"/>
</dbReference>
<dbReference type="Gene3D" id="3.40.50.970">
    <property type="match status" value="2"/>
</dbReference>
<dbReference type="InterPro" id="IPR029061">
    <property type="entry name" value="THDP-binding"/>
</dbReference>
<dbReference type="CDD" id="cd07035">
    <property type="entry name" value="TPP_PYR_POX_like"/>
    <property type="match status" value="1"/>
</dbReference>
<reference evidence="7" key="1">
    <citation type="submission" date="2018-05" db="EMBL/GenBank/DDBJ databases">
        <authorList>
            <person name="Lanie J.A."/>
            <person name="Ng W.-L."/>
            <person name="Kazmierczak K.M."/>
            <person name="Andrzejewski T.M."/>
            <person name="Davidsen T.M."/>
            <person name="Wayne K.J."/>
            <person name="Tettelin H."/>
            <person name="Glass J.I."/>
            <person name="Rusch D."/>
            <person name="Podicherti R."/>
            <person name="Tsui H.-C.T."/>
            <person name="Winkler M.E."/>
        </authorList>
    </citation>
    <scope>NUCLEOTIDE SEQUENCE</scope>
</reference>
<dbReference type="SUPFAM" id="SSF52518">
    <property type="entry name" value="Thiamin diphosphate-binding fold (THDP-binding)"/>
    <property type="match status" value="2"/>
</dbReference>
<dbReference type="InterPro" id="IPR045229">
    <property type="entry name" value="TPP_enz"/>
</dbReference>
<dbReference type="InterPro" id="IPR029035">
    <property type="entry name" value="DHS-like_NAD/FAD-binding_dom"/>
</dbReference>
<evidence type="ECO:0008006" key="8">
    <source>
        <dbReference type="Google" id="ProtNLM"/>
    </source>
</evidence>
<feature type="domain" description="Thiamine pyrophosphate enzyme N-terminal TPP-binding" evidence="6">
    <location>
        <begin position="3"/>
        <end position="115"/>
    </location>
</feature>
<dbReference type="EMBL" id="UINC01000592">
    <property type="protein sequence ID" value="SUZ58007.1"/>
    <property type="molecule type" value="Genomic_DNA"/>
</dbReference>
<evidence type="ECO:0000256" key="2">
    <source>
        <dbReference type="ARBA" id="ARBA00023052"/>
    </source>
</evidence>
<dbReference type="GO" id="GO:0005948">
    <property type="term" value="C:acetolactate synthase complex"/>
    <property type="evidence" value="ECO:0007669"/>
    <property type="project" value="TreeGrafter"/>
</dbReference>
<dbReference type="Pfam" id="PF02776">
    <property type="entry name" value="TPP_enzyme_N"/>
    <property type="match status" value="1"/>
</dbReference>
<dbReference type="Pfam" id="PF02775">
    <property type="entry name" value="TPP_enzyme_C"/>
    <property type="match status" value="1"/>
</dbReference>
<dbReference type="InterPro" id="IPR012000">
    <property type="entry name" value="Thiamin_PyroP_enz_cen_dom"/>
</dbReference>
<name>A0A381NU43_9ZZZZ</name>
<evidence type="ECO:0000259" key="5">
    <source>
        <dbReference type="Pfam" id="PF02775"/>
    </source>
</evidence>
<evidence type="ECO:0000259" key="6">
    <source>
        <dbReference type="Pfam" id="PF02776"/>
    </source>
</evidence>
<sequence length="545" mass="57625">MLGHDAVAQALVDHGVDTVFAVLGDGNLFIGENLAREHGVNLISATHEANAVLMAQGWAKATGRLGVATVTHGPGLTNTITALVEGAKNETPILVVAGDTPIEQEQHLQNLDQHALVTATGAGFQPVRNAETIAEDVSTAVRRAHFEHRPIVVNIPLNIEWDDVEYQPHPPFTPPPVRLAPDPDQLDAAMGIVASAVRPVILAGRGAVKSGAREALVRLGDALGAPLSASLLATGFFRGEPFDLGLHGTLSHPIAAETLAAADCLIVFGAGLNYFTTGNHMMLTGKRVVHVDLDPTHIDRFVTVDAGVVGDANVVAEAMIEMLSAAEHKPSGFRTSDLEQKLREFDPATAFDDKSYEGAVDPRTLTRRLDDGLPQKRQVVIDGGRFMFDALTLSVPEPKDFVTSHAFGSIGLGTSTAIGAAVARPDRPTVFCVGDGGLMMGGLTELSTAVHLGLDLIVVVYNDRCYGAEHIQLVAKGLDPAASLHDWPDLCAVAHSMGFDTATITSLEDIDAAMDVVRNRTPGVPVFIEASIDPDVVSTIYQQLG</sequence>
<dbReference type="SUPFAM" id="SSF52467">
    <property type="entry name" value="DHS-like NAD/FAD-binding domain"/>
    <property type="match status" value="1"/>
</dbReference>
<dbReference type="GO" id="GO:0050660">
    <property type="term" value="F:flavin adenine dinucleotide binding"/>
    <property type="evidence" value="ECO:0007669"/>
    <property type="project" value="TreeGrafter"/>
</dbReference>
<feature type="domain" description="Thiamine pyrophosphate enzyme central" evidence="4">
    <location>
        <begin position="187"/>
        <end position="318"/>
    </location>
</feature>
<dbReference type="InterPro" id="IPR011766">
    <property type="entry name" value="TPP_enzyme_TPP-bd"/>
</dbReference>
<evidence type="ECO:0000259" key="4">
    <source>
        <dbReference type="Pfam" id="PF00205"/>
    </source>
</evidence>
<dbReference type="GO" id="GO:0009097">
    <property type="term" value="P:isoleucine biosynthetic process"/>
    <property type="evidence" value="ECO:0007669"/>
    <property type="project" value="TreeGrafter"/>
</dbReference>
<dbReference type="CDD" id="cd00568">
    <property type="entry name" value="TPP_enzymes"/>
    <property type="match status" value="1"/>
</dbReference>
<feature type="domain" description="Thiamine pyrophosphate enzyme TPP-binding" evidence="5">
    <location>
        <begin position="393"/>
        <end position="529"/>
    </location>
</feature>
<proteinExistence type="inferred from homology"/>
<dbReference type="PANTHER" id="PTHR18968">
    <property type="entry name" value="THIAMINE PYROPHOSPHATE ENZYMES"/>
    <property type="match status" value="1"/>
</dbReference>
<dbReference type="GO" id="GO:0000287">
    <property type="term" value="F:magnesium ion binding"/>
    <property type="evidence" value="ECO:0007669"/>
    <property type="project" value="InterPro"/>
</dbReference>
<dbReference type="Pfam" id="PF00205">
    <property type="entry name" value="TPP_enzyme_M"/>
    <property type="match status" value="1"/>
</dbReference>
<keyword evidence="2 3" id="KW-0786">Thiamine pyrophosphate</keyword>
<protein>
    <recommendedName>
        <fullName evidence="8">Acetolactate synthase</fullName>
    </recommendedName>
</protein>
<dbReference type="InterPro" id="IPR012001">
    <property type="entry name" value="Thiamin_PyroP_enz_TPP-bd_dom"/>
</dbReference>
<evidence type="ECO:0000313" key="7">
    <source>
        <dbReference type="EMBL" id="SUZ58007.1"/>
    </source>
</evidence>
<dbReference type="PANTHER" id="PTHR18968:SF13">
    <property type="entry name" value="ACETOLACTATE SYNTHASE CATALYTIC SUBUNIT, MITOCHONDRIAL"/>
    <property type="match status" value="1"/>
</dbReference>
<gene>
    <name evidence="7" type="ORF">METZ01_LOCUS10861</name>
</gene>
<evidence type="ECO:0000256" key="3">
    <source>
        <dbReference type="RuleBase" id="RU362132"/>
    </source>
</evidence>
<accession>A0A381NU43</accession>
<evidence type="ECO:0000256" key="1">
    <source>
        <dbReference type="ARBA" id="ARBA00007812"/>
    </source>
</evidence>
<dbReference type="GO" id="GO:0009099">
    <property type="term" value="P:L-valine biosynthetic process"/>
    <property type="evidence" value="ECO:0007669"/>
    <property type="project" value="TreeGrafter"/>
</dbReference>
<dbReference type="AlphaFoldDB" id="A0A381NU43"/>
<dbReference type="GO" id="GO:0030976">
    <property type="term" value="F:thiamine pyrophosphate binding"/>
    <property type="evidence" value="ECO:0007669"/>
    <property type="project" value="InterPro"/>
</dbReference>